<accession>A0ABQ3XG63</accession>
<keyword evidence="1" id="KW-0732">Signal</keyword>
<proteinExistence type="predicted"/>
<organism evidence="2 3">
    <name type="scientific">Actinoplanes couchii</name>
    <dbReference type="NCBI Taxonomy" id="403638"/>
    <lineage>
        <taxon>Bacteria</taxon>
        <taxon>Bacillati</taxon>
        <taxon>Actinomycetota</taxon>
        <taxon>Actinomycetes</taxon>
        <taxon>Micromonosporales</taxon>
        <taxon>Micromonosporaceae</taxon>
        <taxon>Actinoplanes</taxon>
    </lineage>
</organism>
<protein>
    <recommendedName>
        <fullName evidence="4">Lipoprotein</fullName>
    </recommendedName>
</protein>
<evidence type="ECO:0000313" key="2">
    <source>
        <dbReference type="EMBL" id="GID57493.1"/>
    </source>
</evidence>
<dbReference type="PROSITE" id="PS51257">
    <property type="entry name" value="PROKAR_LIPOPROTEIN"/>
    <property type="match status" value="1"/>
</dbReference>
<dbReference type="EMBL" id="BOMG01000073">
    <property type="protein sequence ID" value="GID57493.1"/>
    <property type="molecule type" value="Genomic_DNA"/>
</dbReference>
<evidence type="ECO:0008006" key="4">
    <source>
        <dbReference type="Google" id="ProtNLM"/>
    </source>
</evidence>
<dbReference type="Proteomes" id="UP000612282">
    <property type="component" value="Unassembled WGS sequence"/>
</dbReference>
<evidence type="ECO:0000256" key="1">
    <source>
        <dbReference type="SAM" id="SignalP"/>
    </source>
</evidence>
<reference evidence="2 3" key="1">
    <citation type="submission" date="2021-01" db="EMBL/GenBank/DDBJ databases">
        <title>Whole genome shotgun sequence of Actinoplanes couchii NBRC 106145.</title>
        <authorList>
            <person name="Komaki H."/>
            <person name="Tamura T."/>
        </authorList>
    </citation>
    <scope>NUCLEOTIDE SEQUENCE [LARGE SCALE GENOMIC DNA]</scope>
    <source>
        <strain evidence="2 3">NBRC 106145</strain>
    </source>
</reference>
<sequence>MRGTTTAAIATGILLAISGCASNGSSVEPAATAAPMVTVSGLDEATATVCGMANHATLGEDGYDLDVATANKIITVGEDSKSTVVTSAVNLLKLTVRNAESVAGEPGEAAYVAQIRTQLLKLQTTCQNVDALVTSIQESQRALDSGD</sequence>
<evidence type="ECO:0000313" key="3">
    <source>
        <dbReference type="Proteomes" id="UP000612282"/>
    </source>
</evidence>
<name>A0ABQ3XG63_9ACTN</name>
<dbReference type="RefSeq" id="WP_203800363.1">
    <property type="nucleotide sequence ID" value="NZ_BAAAQE010000034.1"/>
</dbReference>
<feature type="chain" id="PRO_5045277166" description="Lipoprotein" evidence="1">
    <location>
        <begin position="22"/>
        <end position="147"/>
    </location>
</feature>
<gene>
    <name evidence="2" type="ORF">Aco03nite_058970</name>
</gene>
<keyword evidence="3" id="KW-1185">Reference proteome</keyword>
<feature type="signal peptide" evidence="1">
    <location>
        <begin position="1"/>
        <end position="21"/>
    </location>
</feature>
<comment type="caution">
    <text evidence="2">The sequence shown here is derived from an EMBL/GenBank/DDBJ whole genome shotgun (WGS) entry which is preliminary data.</text>
</comment>